<dbReference type="PIRSF" id="PIRSF028177">
    <property type="entry name" value="Polyketide_synth_Omtfrase_TcmP"/>
    <property type="match status" value="1"/>
</dbReference>
<dbReference type="SUPFAM" id="SSF53335">
    <property type="entry name" value="S-adenosyl-L-methionine-dependent methyltransferases"/>
    <property type="match status" value="1"/>
</dbReference>
<dbReference type="InterPro" id="IPR029063">
    <property type="entry name" value="SAM-dependent_MTases_sf"/>
</dbReference>
<protein>
    <submittedName>
        <fullName evidence="3">O-methyltransferase involved in polyketide biosynthesis</fullName>
    </submittedName>
</protein>
<dbReference type="GO" id="GO:0008168">
    <property type="term" value="F:methyltransferase activity"/>
    <property type="evidence" value="ECO:0007669"/>
    <property type="project" value="UniProtKB-KW"/>
</dbReference>
<sequence length="269" mass="30333">MSGVRFTEDQSTNLATLYGRALDARAEHPVLGDPTAEDAVRRIDYDFGKFKIGPAEAFGIASRGKVFDRVVREFIAAHEECTVLHLGAGMDSRVYRLDPPPTVRWYDVDFPDVIDLRGQVYPGRANTTMIPASVTDTAWLEQVPADRPTLVVAEGLTMYLDPGAGRALFRSVVERFPSGEVFTDAYSKLGIRLQKTNSVVRRAKATLRWGIDPEELEEVGLTLVSVQYADGFVPEEDWRYLPTLQRVFYRGSLRIPVLRKMGKLLRYRF</sequence>
<dbReference type="Pfam" id="PF04072">
    <property type="entry name" value="LCM"/>
    <property type="match status" value="1"/>
</dbReference>
<name>A0A7W7VEI5_9PSEU</name>
<keyword evidence="4" id="KW-1185">Reference proteome</keyword>
<dbReference type="PANTHER" id="PTHR43619">
    <property type="entry name" value="S-ADENOSYL-L-METHIONINE-DEPENDENT METHYLTRANSFERASE YKTD-RELATED"/>
    <property type="match status" value="1"/>
</dbReference>
<dbReference type="InterPro" id="IPR016874">
    <property type="entry name" value="TcmP-like"/>
</dbReference>
<comment type="caution">
    <text evidence="3">The sequence shown here is derived from an EMBL/GenBank/DDBJ whole genome shotgun (WGS) entry which is preliminary data.</text>
</comment>
<keyword evidence="2 3" id="KW-0808">Transferase</keyword>
<dbReference type="Gene3D" id="3.40.50.150">
    <property type="entry name" value="Vaccinia Virus protein VP39"/>
    <property type="match status" value="1"/>
</dbReference>
<reference evidence="3 4" key="1">
    <citation type="submission" date="2020-08" db="EMBL/GenBank/DDBJ databases">
        <title>Genomic Encyclopedia of Type Strains, Phase III (KMG-III): the genomes of soil and plant-associated and newly described type strains.</title>
        <authorList>
            <person name="Whitman W."/>
        </authorList>
    </citation>
    <scope>NUCLEOTIDE SEQUENCE [LARGE SCALE GENOMIC DNA]</scope>
    <source>
        <strain evidence="3 4">CECT 8960</strain>
    </source>
</reference>
<dbReference type="InterPro" id="IPR007213">
    <property type="entry name" value="Ppm1/Ppm2/Tcmp"/>
</dbReference>
<gene>
    <name evidence="3" type="ORF">FHR82_003511</name>
</gene>
<dbReference type="RefSeq" id="WP_184811383.1">
    <property type="nucleotide sequence ID" value="NZ_JACHJQ010000003.1"/>
</dbReference>
<organism evidence="3 4">
    <name type="scientific">Actinophytocola algeriensis</name>
    <dbReference type="NCBI Taxonomy" id="1768010"/>
    <lineage>
        <taxon>Bacteria</taxon>
        <taxon>Bacillati</taxon>
        <taxon>Actinomycetota</taxon>
        <taxon>Actinomycetes</taxon>
        <taxon>Pseudonocardiales</taxon>
        <taxon>Pseudonocardiaceae</taxon>
    </lineage>
</organism>
<evidence type="ECO:0000313" key="3">
    <source>
        <dbReference type="EMBL" id="MBB4907291.1"/>
    </source>
</evidence>
<dbReference type="EMBL" id="JACHJQ010000003">
    <property type="protein sequence ID" value="MBB4907291.1"/>
    <property type="molecule type" value="Genomic_DNA"/>
</dbReference>
<proteinExistence type="predicted"/>
<accession>A0A7W7VEI5</accession>
<evidence type="ECO:0000256" key="1">
    <source>
        <dbReference type="ARBA" id="ARBA00022603"/>
    </source>
</evidence>
<keyword evidence="1 3" id="KW-0489">Methyltransferase</keyword>
<dbReference type="Proteomes" id="UP000520767">
    <property type="component" value="Unassembled WGS sequence"/>
</dbReference>
<dbReference type="GO" id="GO:0032259">
    <property type="term" value="P:methylation"/>
    <property type="evidence" value="ECO:0007669"/>
    <property type="project" value="UniProtKB-KW"/>
</dbReference>
<dbReference type="PANTHER" id="PTHR43619:SF2">
    <property type="entry name" value="S-ADENOSYL-L-METHIONINE-DEPENDENT METHYLTRANSFERASES SUPERFAMILY PROTEIN"/>
    <property type="match status" value="1"/>
</dbReference>
<dbReference type="AlphaFoldDB" id="A0A7W7VEI5"/>
<evidence type="ECO:0000313" key="4">
    <source>
        <dbReference type="Proteomes" id="UP000520767"/>
    </source>
</evidence>
<evidence type="ECO:0000256" key="2">
    <source>
        <dbReference type="ARBA" id="ARBA00022679"/>
    </source>
</evidence>